<evidence type="ECO:0000256" key="7">
    <source>
        <dbReference type="ARBA" id="ARBA00047899"/>
    </source>
</evidence>
<dbReference type="InterPro" id="IPR008271">
    <property type="entry name" value="Ser/Thr_kinase_AS"/>
</dbReference>
<evidence type="ECO:0000256" key="5">
    <source>
        <dbReference type="ARBA" id="ARBA00022777"/>
    </source>
</evidence>
<feature type="transmembrane region" description="Helical" evidence="10">
    <location>
        <begin position="433"/>
        <end position="456"/>
    </location>
</feature>
<keyword evidence="10" id="KW-0472">Membrane</keyword>
<dbReference type="Gene3D" id="3.30.200.20">
    <property type="entry name" value="Phosphorylase Kinase, domain 1"/>
    <property type="match status" value="1"/>
</dbReference>
<dbReference type="PANTHER" id="PTHR43289:SF34">
    <property type="entry name" value="SERINE_THREONINE-PROTEIN KINASE YBDM-RELATED"/>
    <property type="match status" value="1"/>
</dbReference>
<dbReference type="EC" id="2.7.11.1" evidence="1"/>
<reference evidence="13 14" key="1">
    <citation type="journal article" date="2019" name="Int. J. Syst. Evol. Microbiol.">
        <title>The Global Catalogue of Microorganisms (GCM) 10K type strain sequencing project: providing services to taxonomists for standard genome sequencing and annotation.</title>
        <authorList>
            <consortium name="The Broad Institute Genomics Platform"/>
            <consortium name="The Broad Institute Genome Sequencing Center for Infectious Disease"/>
            <person name="Wu L."/>
            <person name="Ma J."/>
        </authorList>
    </citation>
    <scope>NUCLEOTIDE SEQUENCE [LARGE SCALE GENOMIC DNA]</scope>
    <source>
        <strain evidence="13 14">JCM 14942</strain>
    </source>
</reference>
<evidence type="ECO:0000313" key="14">
    <source>
        <dbReference type="Proteomes" id="UP001500842"/>
    </source>
</evidence>
<evidence type="ECO:0000256" key="10">
    <source>
        <dbReference type="SAM" id="Phobius"/>
    </source>
</evidence>
<dbReference type="InterPro" id="IPR011009">
    <property type="entry name" value="Kinase-like_dom_sf"/>
</dbReference>
<dbReference type="Gene3D" id="1.10.510.10">
    <property type="entry name" value="Transferase(Phosphotransferase) domain 1"/>
    <property type="match status" value="1"/>
</dbReference>
<evidence type="ECO:0000256" key="9">
    <source>
        <dbReference type="SAM" id="MobiDB-lite"/>
    </source>
</evidence>
<keyword evidence="3" id="KW-0808">Transferase</keyword>
<feature type="domain" description="PASTA" evidence="12">
    <location>
        <begin position="663"/>
        <end position="727"/>
    </location>
</feature>
<dbReference type="PANTHER" id="PTHR43289">
    <property type="entry name" value="MITOGEN-ACTIVATED PROTEIN KINASE KINASE KINASE 20-RELATED"/>
    <property type="match status" value="1"/>
</dbReference>
<dbReference type="Proteomes" id="UP001500842">
    <property type="component" value="Unassembled WGS sequence"/>
</dbReference>
<dbReference type="CDD" id="cd14014">
    <property type="entry name" value="STKc_PknB_like"/>
    <property type="match status" value="1"/>
</dbReference>
<dbReference type="SMART" id="SM00740">
    <property type="entry name" value="PASTA"/>
    <property type="match status" value="4"/>
</dbReference>
<organism evidence="13 14">
    <name type="scientific">Nocardioides humi</name>
    <dbReference type="NCBI Taxonomy" id="449461"/>
    <lineage>
        <taxon>Bacteria</taxon>
        <taxon>Bacillati</taxon>
        <taxon>Actinomycetota</taxon>
        <taxon>Actinomycetes</taxon>
        <taxon>Propionibacteriales</taxon>
        <taxon>Nocardioidaceae</taxon>
        <taxon>Nocardioides</taxon>
    </lineage>
</organism>
<evidence type="ECO:0000256" key="1">
    <source>
        <dbReference type="ARBA" id="ARBA00012513"/>
    </source>
</evidence>
<keyword evidence="2" id="KW-0723">Serine/threonine-protein kinase</keyword>
<keyword evidence="6" id="KW-0067">ATP-binding</keyword>
<dbReference type="InterPro" id="IPR000719">
    <property type="entry name" value="Prot_kinase_dom"/>
</dbReference>
<evidence type="ECO:0000256" key="6">
    <source>
        <dbReference type="ARBA" id="ARBA00022840"/>
    </source>
</evidence>
<evidence type="ECO:0000256" key="2">
    <source>
        <dbReference type="ARBA" id="ARBA00022527"/>
    </source>
</evidence>
<dbReference type="PROSITE" id="PS50011">
    <property type="entry name" value="PROTEIN_KINASE_DOM"/>
    <property type="match status" value="1"/>
</dbReference>
<evidence type="ECO:0000256" key="8">
    <source>
        <dbReference type="ARBA" id="ARBA00048679"/>
    </source>
</evidence>
<evidence type="ECO:0000259" key="11">
    <source>
        <dbReference type="PROSITE" id="PS50011"/>
    </source>
</evidence>
<evidence type="ECO:0000256" key="3">
    <source>
        <dbReference type="ARBA" id="ARBA00022679"/>
    </source>
</evidence>
<feature type="region of interest" description="Disordered" evidence="9">
    <location>
        <begin position="1"/>
        <end position="25"/>
    </location>
</feature>
<dbReference type="GO" id="GO:0016301">
    <property type="term" value="F:kinase activity"/>
    <property type="evidence" value="ECO:0007669"/>
    <property type="project" value="UniProtKB-KW"/>
</dbReference>
<dbReference type="RefSeq" id="WP_344112538.1">
    <property type="nucleotide sequence ID" value="NZ_BAAAOR010000024.1"/>
</dbReference>
<sequence>MHEDQRARGGTAARPGDPSPRIEDHRYGRLLDGRYRIGVRIARGGMASVYEAVDTRLDRTVAVKIMHPGLGDASTQDDESFARRFVSEAKAAARLSHPNVVAVFDQGRDDSDGTVYLVMEYVPGHTLRDTVGKEAPMSPERALAVLDPVLSALGAAHRAGLIHRDVKPENVLIADDGRIKVADFGLAKAVSADTQHTATNGVLIGTVSYLAPELVVEQRADARADVYAAGVILFELLTGTKPHTGETPIAVAYRHVHEDVPRPSTVVPGIPDYVDALVVRATTRDAGQRPADATVLLHHVRRVVQALHDGVRSDPELVADLMPTARVVEQDSPAGVGGDTTPEPVSSLWGGMPDPIAEEPPQRGAGWVERVSGGAKGSKLPEAASRRTADQSVRTAVRPPAPPREQTSVIAGPPQPPQPPPARPAKRRRRGKGITIALVLVVLAAAVGGTAWWVGWGRYTTTPGVIGLEQAAAQAKLDKAGLGVRVGEEVYSESVEKGVVISTDPRPGARILPDGDVTLVVSLGPERYDVPDLTGKSVEEAEAALAEVKFVAGQPVEKWSETVEAGRVIRSQPAFGTPEAAALPVGSSVTLVVSKGRKPIEVRSWVGKDAAKATQALEKKGLKVEVTDEVYSDTVAKGRVISQTPDSGTLHKQDTVQLVVSKGPELVAVPAVRYLSTDDAVEKLEDLGFEVRKERATIYLSGSVAWDTDPKSGTKLAKGSTVVLYVV</sequence>
<evidence type="ECO:0000259" key="12">
    <source>
        <dbReference type="PROSITE" id="PS51178"/>
    </source>
</evidence>
<dbReference type="SUPFAM" id="SSF56112">
    <property type="entry name" value="Protein kinase-like (PK-like)"/>
    <property type="match status" value="1"/>
</dbReference>
<comment type="catalytic activity">
    <reaction evidence="7">
        <text>L-threonyl-[protein] + ATP = O-phospho-L-threonyl-[protein] + ADP + H(+)</text>
        <dbReference type="Rhea" id="RHEA:46608"/>
        <dbReference type="Rhea" id="RHEA-COMP:11060"/>
        <dbReference type="Rhea" id="RHEA-COMP:11605"/>
        <dbReference type="ChEBI" id="CHEBI:15378"/>
        <dbReference type="ChEBI" id="CHEBI:30013"/>
        <dbReference type="ChEBI" id="CHEBI:30616"/>
        <dbReference type="ChEBI" id="CHEBI:61977"/>
        <dbReference type="ChEBI" id="CHEBI:456216"/>
        <dbReference type="EC" id="2.7.11.1"/>
    </reaction>
</comment>
<keyword evidence="10" id="KW-1133">Transmembrane helix</keyword>
<dbReference type="SMART" id="SM00220">
    <property type="entry name" value="S_TKc"/>
    <property type="match status" value="1"/>
</dbReference>
<feature type="compositionally biased region" description="Pro residues" evidence="9">
    <location>
        <begin position="413"/>
        <end position="423"/>
    </location>
</feature>
<dbReference type="Gene3D" id="3.30.10.20">
    <property type="match status" value="4"/>
</dbReference>
<feature type="domain" description="PASTA" evidence="12">
    <location>
        <begin position="524"/>
        <end position="595"/>
    </location>
</feature>
<comment type="caution">
    <text evidence="13">The sequence shown here is derived from an EMBL/GenBank/DDBJ whole genome shotgun (WGS) entry which is preliminary data.</text>
</comment>
<keyword evidence="4" id="KW-0547">Nucleotide-binding</keyword>
<dbReference type="Pfam" id="PF00069">
    <property type="entry name" value="Pkinase"/>
    <property type="match status" value="1"/>
</dbReference>
<keyword evidence="10" id="KW-0812">Transmembrane</keyword>
<dbReference type="InterPro" id="IPR005543">
    <property type="entry name" value="PASTA_dom"/>
</dbReference>
<feature type="domain" description="Protein kinase" evidence="11">
    <location>
        <begin position="35"/>
        <end position="301"/>
    </location>
</feature>
<protein>
    <recommendedName>
        <fullName evidence="1">non-specific serine/threonine protein kinase</fullName>
        <ecNumber evidence="1">2.7.11.1</ecNumber>
    </recommendedName>
</protein>
<evidence type="ECO:0000313" key="13">
    <source>
        <dbReference type="EMBL" id="GAA1523684.1"/>
    </source>
</evidence>
<evidence type="ECO:0000256" key="4">
    <source>
        <dbReference type="ARBA" id="ARBA00022741"/>
    </source>
</evidence>
<keyword evidence="5 13" id="KW-0418">Kinase</keyword>
<dbReference type="EMBL" id="BAAAOR010000024">
    <property type="protein sequence ID" value="GAA1523684.1"/>
    <property type="molecule type" value="Genomic_DNA"/>
</dbReference>
<dbReference type="PROSITE" id="PS00108">
    <property type="entry name" value="PROTEIN_KINASE_ST"/>
    <property type="match status" value="1"/>
</dbReference>
<feature type="domain" description="PASTA" evidence="12">
    <location>
        <begin position="460"/>
        <end position="523"/>
    </location>
</feature>
<accession>A0ABN2APD9</accession>
<dbReference type="CDD" id="cd06577">
    <property type="entry name" value="PASTA_pknB"/>
    <property type="match status" value="4"/>
</dbReference>
<proteinExistence type="predicted"/>
<name>A0ABN2APD9_9ACTN</name>
<dbReference type="Pfam" id="PF03793">
    <property type="entry name" value="PASTA"/>
    <property type="match status" value="4"/>
</dbReference>
<comment type="catalytic activity">
    <reaction evidence="8">
        <text>L-seryl-[protein] + ATP = O-phospho-L-seryl-[protein] + ADP + H(+)</text>
        <dbReference type="Rhea" id="RHEA:17989"/>
        <dbReference type="Rhea" id="RHEA-COMP:9863"/>
        <dbReference type="Rhea" id="RHEA-COMP:11604"/>
        <dbReference type="ChEBI" id="CHEBI:15378"/>
        <dbReference type="ChEBI" id="CHEBI:29999"/>
        <dbReference type="ChEBI" id="CHEBI:30616"/>
        <dbReference type="ChEBI" id="CHEBI:83421"/>
        <dbReference type="ChEBI" id="CHEBI:456216"/>
        <dbReference type="EC" id="2.7.11.1"/>
    </reaction>
</comment>
<dbReference type="PROSITE" id="PS51178">
    <property type="entry name" value="PASTA"/>
    <property type="match status" value="4"/>
</dbReference>
<feature type="region of interest" description="Disordered" evidence="9">
    <location>
        <begin position="329"/>
        <end position="429"/>
    </location>
</feature>
<keyword evidence="14" id="KW-1185">Reference proteome</keyword>
<feature type="domain" description="PASTA" evidence="12">
    <location>
        <begin position="596"/>
        <end position="662"/>
    </location>
</feature>
<gene>
    <name evidence="13" type="primary">pknB_2</name>
    <name evidence="13" type="ORF">GCM10009788_29350</name>
</gene>